<dbReference type="SUPFAM" id="SSF69349">
    <property type="entry name" value="Phage fibre proteins"/>
    <property type="match status" value="1"/>
</dbReference>
<dbReference type="EMBL" id="JAJISC010000003">
    <property type="protein sequence ID" value="MCS2609460.1"/>
    <property type="molecule type" value="Genomic_DNA"/>
</dbReference>
<evidence type="ECO:0000313" key="2">
    <source>
        <dbReference type="Proteomes" id="UP001165542"/>
    </source>
</evidence>
<evidence type="ECO:0000313" key="1">
    <source>
        <dbReference type="EMBL" id="MCS2609460.1"/>
    </source>
</evidence>
<dbReference type="Proteomes" id="UP001165542">
    <property type="component" value="Unassembled WGS sequence"/>
</dbReference>
<gene>
    <name evidence="1" type="ORF">LLY24_09040</name>
</gene>
<reference evidence="1" key="1">
    <citation type="submission" date="2021-11" db="EMBL/GenBank/DDBJ databases">
        <title>Halomonas sp., isolated from a coastal aquaculture zone in Dongshan Bay.</title>
        <authorList>
            <person name="Lin W."/>
        </authorList>
    </citation>
    <scope>NUCLEOTIDE SEQUENCE</scope>
    <source>
        <strain evidence="1">Yzlin-01</strain>
    </source>
</reference>
<evidence type="ECO:0008006" key="3">
    <source>
        <dbReference type="Google" id="ProtNLM"/>
    </source>
</evidence>
<organism evidence="1 2">
    <name type="scientific">Halomonas dongshanensis</name>
    <dbReference type="NCBI Taxonomy" id="2890835"/>
    <lineage>
        <taxon>Bacteria</taxon>
        <taxon>Pseudomonadati</taxon>
        <taxon>Pseudomonadota</taxon>
        <taxon>Gammaproteobacteria</taxon>
        <taxon>Oceanospirillales</taxon>
        <taxon>Halomonadaceae</taxon>
        <taxon>Halomonas</taxon>
    </lineage>
</organism>
<protein>
    <recommendedName>
        <fullName evidence="3">Type VI secretion system tip protein VgrG</fullName>
    </recommendedName>
</protein>
<comment type="caution">
    <text evidence="1">The sequence shown here is derived from an EMBL/GenBank/DDBJ whole genome shotgun (WGS) entry which is preliminary data.</text>
</comment>
<proteinExistence type="predicted"/>
<accession>A0ABT2ED12</accession>
<name>A0ABT2ED12_9GAMM</name>
<feature type="non-terminal residue" evidence="1">
    <location>
        <position position="1"/>
    </location>
</feature>
<sequence length="125" mass="12820">LTEAGQEIHHKAGSQVVLDAGAEITLKAGGSFVKLDPSGVTIVGAQVRINSGGSPGAGSGQAALEALLPGHVEPEQHERIAPLQQNQLKTASLQGAAVVEICQRLKDGNGDNVHRCALGDQCPCR</sequence>
<keyword evidence="2" id="KW-1185">Reference proteome</keyword>